<sequence length="80" mass="9130">MQQRGRAASGAGDLQAAAQVVEMLLIKDHSRMKFYATTPYDGTHEQQHKLLPISHPEDWEVASGEFKRGDYWKEPEDQES</sequence>
<gene>
    <name evidence="1" type="ORF">GCM10010307_47220</name>
</gene>
<keyword evidence="2" id="KW-1185">Reference proteome</keyword>
<dbReference type="EMBL" id="BAAASJ010000044">
    <property type="protein sequence ID" value="GAA2643373.1"/>
    <property type="molecule type" value="Genomic_DNA"/>
</dbReference>
<name>A0ABN3R6M9_9ACTN</name>
<comment type="caution">
    <text evidence="1">The sequence shown here is derived from an EMBL/GenBank/DDBJ whole genome shotgun (WGS) entry which is preliminary data.</text>
</comment>
<dbReference type="Proteomes" id="UP001500151">
    <property type="component" value="Unassembled WGS sequence"/>
</dbReference>
<organism evidence="1 2">
    <name type="scientific">Streptomyces vastus</name>
    <dbReference type="NCBI Taxonomy" id="285451"/>
    <lineage>
        <taxon>Bacteria</taxon>
        <taxon>Bacillati</taxon>
        <taxon>Actinomycetota</taxon>
        <taxon>Actinomycetes</taxon>
        <taxon>Kitasatosporales</taxon>
        <taxon>Streptomycetaceae</taxon>
        <taxon>Streptomyces</taxon>
    </lineage>
</organism>
<protein>
    <submittedName>
        <fullName evidence="1">Uncharacterized protein</fullName>
    </submittedName>
</protein>
<dbReference type="RefSeq" id="WP_344392630.1">
    <property type="nucleotide sequence ID" value="NZ_BAAASJ010000044.1"/>
</dbReference>
<reference evidence="1 2" key="1">
    <citation type="journal article" date="2019" name="Int. J. Syst. Evol. Microbiol.">
        <title>The Global Catalogue of Microorganisms (GCM) 10K type strain sequencing project: providing services to taxonomists for standard genome sequencing and annotation.</title>
        <authorList>
            <consortium name="The Broad Institute Genomics Platform"/>
            <consortium name="The Broad Institute Genome Sequencing Center for Infectious Disease"/>
            <person name="Wu L."/>
            <person name="Ma J."/>
        </authorList>
    </citation>
    <scope>NUCLEOTIDE SEQUENCE [LARGE SCALE GENOMIC DNA]</scope>
    <source>
        <strain evidence="1 2">JCM 4524</strain>
    </source>
</reference>
<proteinExistence type="predicted"/>
<evidence type="ECO:0000313" key="1">
    <source>
        <dbReference type="EMBL" id="GAA2643373.1"/>
    </source>
</evidence>
<accession>A0ABN3R6M9</accession>
<evidence type="ECO:0000313" key="2">
    <source>
        <dbReference type="Proteomes" id="UP001500151"/>
    </source>
</evidence>